<dbReference type="RefSeq" id="WP_100849921.1">
    <property type="nucleotide sequence ID" value="NZ_BMJF01000006.1"/>
</dbReference>
<dbReference type="KEGG" id="dfn:CVE23_15890"/>
<dbReference type="EMBL" id="CP025003">
    <property type="protein sequence ID" value="ATZ95329.1"/>
    <property type="molecule type" value="Genomic_DNA"/>
</dbReference>
<name>A0A2K8QP85_9GAMM</name>
<reference evidence="2" key="1">
    <citation type="journal article" date="2018" name="Genome Announc.">
        <title>Complete genome sequence of a Dickeya fangzhongdai type strain causing bleeding canker of pear tree trunks.</title>
        <authorList>
            <person name="Zhao Y."/>
            <person name="Tian Y."/>
            <person name="Li X."/>
            <person name="Hu B."/>
        </authorList>
    </citation>
    <scope>NUCLEOTIDE SEQUENCE [LARGE SCALE GENOMIC DNA]</scope>
    <source>
        <strain evidence="2">DSM 101947</strain>
    </source>
</reference>
<organism evidence="1 2">
    <name type="scientific">Dickeya fangzhongdai</name>
    <dbReference type="NCBI Taxonomy" id="1778540"/>
    <lineage>
        <taxon>Bacteria</taxon>
        <taxon>Pseudomonadati</taxon>
        <taxon>Pseudomonadota</taxon>
        <taxon>Gammaproteobacteria</taxon>
        <taxon>Enterobacterales</taxon>
        <taxon>Pectobacteriaceae</taxon>
        <taxon>Dickeya</taxon>
    </lineage>
</organism>
<keyword evidence="2" id="KW-1185">Reference proteome</keyword>
<dbReference type="GeneID" id="66565802"/>
<protein>
    <submittedName>
        <fullName evidence="1">Uncharacterized protein</fullName>
    </submittedName>
</protein>
<evidence type="ECO:0000313" key="1">
    <source>
        <dbReference type="EMBL" id="ATZ95329.1"/>
    </source>
</evidence>
<sequence length="100" mass="11257">MKAPDITVKLYIHHNQFNPVPFVATCDMSRWSGLTLIDVREITIPAPQLSAGEITQKCVEQLRRQQSSIIDSAHVQASAIEDRIKNLQCIEHFPAAMTSR</sequence>
<evidence type="ECO:0000313" key="2">
    <source>
        <dbReference type="Proteomes" id="UP000231901"/>
    </source>
</evidence>
<accession>A0A2K8QP85</accession>
<dbReference type="Proteomes" id="UP000231901">
    <property type="component" value="Chromosome"/>
</dbReference>
<proteinExistence type="predicted"/>
<dbReference type="AlphaFoldDB" id="A0A2K8QP85"/>
<gene>
    <name evidence="1" type="ORF">CVE23_15890</name>
</gene>